<evidence type="ECO:0000256" key="6">
    <source>
        <dbReference type="PROSITE-ProRule" id="PRU00284"/>
    </source>
</evidence>
<dbReference type="GO" id="GO:0005886">
    <property type="term" value="C:plasma membrane"/>
    <property type="evidence" value="ECO:0007669"/>
    <property type="project" value="UniProtKB-SubCell"/>
</dbReference>
<feature type="domain" description="HAMP" evidence="10">
    <location>
        <begin position="364"/>
        <end position="416"/>
    </location>
</feature>
<evidence type="ECO:0000256" key="2">
    <source>
        <dbReference type="ARBA" id="ARBA00022475"/>
    </source>
</evidence>
<dbReference type="CDD" id="cd18774">
    <property type="entry name" value="PDC2_HK_sensor"/>
    <property type="match status" value="1"/>
</dbReference>
<evidence type="ECO:0000256" key="7">
    <source>
        <dbReference type="SAM" id="MobiDB-lite"/>
    </source>
</evidence>
<dbReference type="Gene3D" id="3.30.450.20">
    <property type="entry name" value="PAS domain"/>
    <property type="match status" value="1"/>
</dbReference>
<feature type="compositionally biased region" description="Basic and acidic residues" evidence="7">
    <location>
        <begin position="1"/>
        <end position="11"/>
    </location>
</feature>
<dbReference type="Proteomes" id="UP000077355">
    <property type="component" value="Unassembled WGS sequence"/>
</dbReference>
<keyword evidence="4 6" id="KW-0807">Transducer</keyword>
<dbReference type="PANTHER" id="PTHR32089:SF112">
    <property type="entry name" value="LYSOZYME-LIKE PROTEIN-RELATED"/>
    <property type="match status" value="1"/>
</dbReference>
<feature type="domain" description="Methyl-accepting transducer" evidence="9">
    <location>
        <begin position="435"/>
        <end position="685"/>
    </location>
</feature>
<evidence type="ECO:0000259" key="9">
    <source>
        <dbReference type="PROSITE" id="PS50111"/>
    </source>
</evidence>
<dbReference type="EMBL" id="LVJI01000053">
    <property type="protein sequence ID" value="OAB40750.1"/>
    <property type="molecule type" value="Genomic_DNA"/>
</dbReference>
<dbReference type="PROSITE" id="PS50885">
    <property type="entry name" value="HAMP"/>
    <property type="match status" value="1"/>
</dbReference>
<evidence type="ECO:0000256" key="8">
    <source>
        <dbReference type="SAM" id="Phobius"/>
    </source>
</evidence>
<evidence type="ECO:0000256" key="5">
    <source>
        <dbReference type="ARBA" id="ARBA00029447"/>
    </source>
</evidence>
<feature type="transmembrane region" description="Helical" evidence="8">
    <location>
        <begin position="343"/>
        <end position="367"/>
    </location>
</feature>
<name>A0A162PZI0_9BACL</name>
<accession>A0A162PZI0</accession>
<protein>
    <submittedName>
        <fullName evidence="11">Chemotaxis protein</fullName>
    </submittedName>
</protein>
<dbReference type="InterPro" id="IPR003660">
    <property type="entry name" value="HAMP_dom"/>
</dbReference>
<dbReference type="GO" id="GO:0007165">
    <property type="term" value="P:signal transduction"/>
    <property type="evidence" value="ECO:0007669"/>
    <property type="project" value="UniProtKB-KW"/>
</dbReference>
<reference evidence="11 12" key="1">
    <citation type="submission" date="2016-03" db="EMBL/GenBank/DDBJ databases">
        <title>Draft genome sequence of Paenibacillus antarcticus CECT 5836.</title>
        <authorList>
            <person name="Shin S.-K."/>
            <person name="Yi H."/>
        </authorList>
    </citation>
    <scope>NUCLEOTIDE SEQUENCE [LARGE SCALE GENOMIC DNA]</scope>
    <source>
        <strain evidence="11 12">CECT 5836</strain>
    </source>
</reference>
<gene>
    <name evidence="11" type="ORF">PBAT_22770</name>
</gene>
<dbReference type="RefSeq" id="WP_068652954.1">
    <property type="nucleotide sequence ID" value="NZ_CP043611.1"/>
</dbReference>
<feature type="region of interest" description="Disordered" evidence="7">
    <location>
        <begin position="1"/>
        <end position="24"/>
    </location>
</feature>
<comment type="caution">
    <text evidence="11">The sequence shown here is derived from an EMBL/GenBank/DDBJ whole genome shotgun (WGS) entry which is preliminary data.</text>
</comment>
<evidence type="ECO:0000313" key="11">
    <source>
        <dbReference type="EMBL" id="OAB40750.1"/>
    </source>
</evidence>
<dbReference type="CDD" id="cd06225">
    <property type="entry name" value="HAMP"/>
    <property type="match status" value="1"/>
</dbReference>
<dbReference type="Gene3D" id="1.10.287.950">
    <property type="entry name" value="Methyl-accepting chemotaxis protein"/>
    <property type="match status" value="1"/>
</dbReference>
<keyword evidence="8" id="KW-1133">Transmembrane helix</keyword>
<keyword evidence="12" id="KW-1185">Reference proteome</keyword>
<dbReference type="Gene3D" id="1.10.8.500">
    <property type="entry name" value="HAMP domain in histidine kinase"/>
    <property type="match status" value="1"/>
</dbReference>
<comment type="similarity">
    <text evidence="5">Belongs to the methyl-accepting chemotaxis (MCP) protein family.</text>
</comment>
<dbReference type="Pfam" id="PF00015">
    <property type="entry name" value="MCPsignal"/>
    <property type="match status" value="1"/>
</dbReference>
<keyword evidence="3 8" id="KW-0472">Membrane</keyword>
<feature type="transmembrane region" description="Helical" evidence="8">
    <location>
        <begin position="61"/>
        <end position="81"/>
    </location>
</feature>
<proteinExistence type="inferred from homology"/>
<evidence type="ECO:0000259" key="10">
    <source>
        <dbReference type="PROSITE" id="PS50885"/>
    </source>
</evidence>
<dbReference type="InterPro" id="IPR004089">
    <property type="entry name" value="MCPsignal_dom"/>
</dbReference>
<keyword evidence="8" id="KW-0812">Transmembrane</keyword>
<evidence type="ECO:0000313" key="12">
    <source>
        <dbReference type="Proteomes" id="UP000077355"/>
    </source>
</evidence>
<evidence type="ECO:0000256" key="1">
    <source>
        <dbReference type="ARBA" id="ARBA00004236"/>
    </source>
</evidence>
<evidence type="ECO:0000256" key="4">
    <source>
        <dbReference type="ARBA" id="ARBA00023224"/>
    </source>
</evidence>
<dbReference type="Pfam" id="PF00672">
    <property type="entry name" value="HAMP"/>
    <property type="match status" value="1"/>
</dbReference>
<sequence length="721" mass="78969">MGTDRNSKKSQDQQAKTESQKFGVFFKGKDRKKIESNSPKEIKEGLIWTKFNPAHSVGVKLFLIFFIAIVAFVLLVGVMSYKKAKSTIEDTAANANRQTIIQTSEKLDIILGQYDDIVLQLFFDTDMQTSMSELIQTGRSDYELFMTNKKVNDKLNAYINANDNIKGITIVPPDPNAKPITRGSISTNIDAVRSEPWFELLKDKSKSTWFPIESGENGESFKVVRSLKAMSGSSKPFVIIIELKPEILRDQLQGIDLGSGSKLELHNDEGQIVASNANKNSGEKTKLTLKFSETEQSGDLSTKDENGKDVLAVYSTLETAGWKLVATIPTSELVKSAKGILNFTIWSAIAVAVIAILIGILMVRMIARPLINLRNLLIEGSKGNLRVRSNHRSRDEIGQLSGSFNMMMEQITLLVNQTNTTAQEVLDTASELSDASNKTALSAREIAVATEEIANGASSLATEAERGNELTDHISQQMQVVISSNVEMGKAARDVENSSELGTHKLSDLLDKTHQTEDMTRSLMTKVDGLKETTLSVGKVLEVLQNITKQTNILSLNATIEAARAGAAGKGFMVIADEIRQLADQSRQSIEMVGQITERIMSEMNETVTALSEAYPLFQHQMTAVKETNDIFVSVQGQMGEYIQRLDSVTLSIEGLNQSQSILSEAMSNVSAVAEESSATSEEVASLSNEQQSIGNQLVQLSGKLENVSTELKAALSRFTV</sequence>
<dbReference type="SMART" id="SM00304">
    <property type="entry name" value="HAMP"/>
    <property type="match status" value="1"/>
</dbReference>
<dbReference type="SUPFAM" id="SSF58104">
    <property type="entry name" value="Methyl-accepting chemotaxis protein (MCP) signaling domain"/>
    <property type="match status" value="1"/>
</dbReference>
<dbReference type="OrthoDB" id="9760371at2"/>
<dbReference type="AlphaFoldDB" id="A0A162PZI0"/>
<dbReference type="SMART" id="SM00283">
    <property type="entry name" value="MA"/>
    <property type="match status" value="1"/>
</dbReference>
<dbReference type="PROSITE" id="PS50111">
    <property type="entry name" value="CHEMOTAXIS_TRANSDUC_2"/>
    <property type="match status" value="1"/>
</dbReference>
<keyword evidence="2" id="KW-1003">Cell membrane</keyword>
<comment type="subcellular location">
    <subcellularLocation>
        <location evidence="1">Cell membrane</location>
    </subcellularLocation>
</comment>
<organism evidence="11 12">
    <name type="scientific">Paenibacillus antarcticus</name>
    <dbReference type="NCBI Taxonomy" id="253703"/>
    <lineage>
        <taxon>Bacteria</taxon>
        <taxon>Bacillati</taxon>
        <taxon>Bacillota</taxon>
        <taxon>Bacilli</taxon>
        <taxon>Bacillales</taxon>
        <taxon>Paenibacillaceae</taxon>
        <taxon>Paenibacillus</taxon>
    </lineage>
</organism>
<evidence type="ECO:0000256" key="3">
    <source>
        <dbReference type="ARBA" id="ARBA00023136"/>
    </source>
</evidence>
<dbReference type="PANTHER" id="PTHR32089">
    <property type="entry name" value="METHYL-ACCEPTING CHEMOTAXIS PROTEIN MCPB"/>
    <property type="match status" value="1"/>
</dbReference>